<evidence type="ECO:0000256" key="20">
    <source>
        <dbReference type="ARBA" id="ARBA00045916"/>
    </source>
</evidence>
<protein>
    <recommendedName>
        <fullName evidence="3">Phospholipase B1, membrane-associated</fullName>
    </recommendedName>
    <alternativeName>
        <fullName evidence="16">Lysophospholipase</fullName>
    </alternativeName>
    <alternativeName>
        <fullName evidence="17">Phospholipase A2</fullName>
    </alternativeName>
    <alternativeName>
        <fullName evidence="19">Phospholipase B/lipase</fullName>
    </alternativeName>
    <alternativeName>
        <fullName evidence="18">Triacylglycerol lipase</fullName>
    </alternativeName>
</protein>
<comment type="catalytic activity">
    <reaction evidence="29">
        <text>1,2-dihexadecanoyl-sn-glycero-3-phosphocholine + H2O = 1-hexadecanoyl-sn-glycero-3-phosphocholine + hexadecanoate + H(+)</text>
        <dbReference type="Rhea" id="RHEA:41223"/>
        <dbReference type="ChEBI" id="CHEBI:7896"/>
        <dbReference type="ChEBI" id="CHEBI:15377"/>
        <dbReference type="ChEBI" id="CHEBI:15378"/>
        <dbReference type="ChEBI" id="CHEBI:72998"/>
        <dbReference type="ChEBI" id="CHEBI:72999"/>
    </reaction>
    <physiologicalReaction direction="left-to-right" evidence="29">
        <dbReference type="Rhea" id="RHEA:41224"/>
    </physiologicalReaction>
</comment>
<comment type="similarity">
    <text evidence="2">Belongs to the 'GDSL' lipolytic enzyme family. Phospholipase B1 subfamily.</text>
</comment>
<evidence type="ECO:0000256" key="2">
    <source>
        <dbReference type="ARBA" id="ARBA00009979"/>
    </source>
</evidence>
<comment type="catalytic activity">
    <reaction evidence="36">
        <text>1-hexadecanoyl-2-(9Z-octadecenoyl)-sn-glycero-3-phosphocholine + H2O = 1-hexadecanoyl-sn-glycero-3-phosphocholine + (9Z)-octadecenoate + H(+)</text>
        <dbReference type="Rhea" id="RHEA:38779"/>
        <dbReference type="ChEBI" id="CHEBI:15377"/>
        <dbReference type="ChEBI" id="CHEBI:15378"/>
        <dbReference type="ChEBI" id="CHEBI:30823"/>
        <dbReference type="ChEBI" id="CHEBI:72998"/>
        <dbReference type="ChEBI" id="CHEBI:73001"/>
    </reaction>
    <physiologicalReaction direction="left-to-right" evidence="36">
        <dbReference type="Rhea" id="RHEA:38780"/>
    </physiologicalReaction>
</comment>
<comment type="catalytic activity">
    <reaction evidence="33">
        <text>a 1-acyl-sn-glycero-3-phosphocholine + H2O = sn-glycerol 3-phosphocholine + a fatty acid + H(+)</text>
        <dbReference type="Rhea" id="RHEA:15177"/>
        <dbReference type="ChEBI" id="CHEBI:15377"/>
        <dbReference type="ChEBI" id="CHEBI:15378"/>
        <dbReference type="ChEBI" id="CHEBI:16870"/>
        <dbReference type="ChEBI" id="CHEBI:28868"/>
        <dbReference type="ChEBI" id="CHEBI:58168"/>
        <dbReference type="EC" id="3.1.1.5"/>
    </reaction>
    <physiologicalReaction direction="left-to-right" evidence="33">
        <dbReference type="Rhea" id="RHEA:15178"/>
    </physiologicalReaction>
</comment>
<evidence type="ECO:0000256" key="11">
    <source>
        <dbReference type="ARBA" id="ARBA00023136"/>
    </source>
</evidence>
<evidence type="ECO:0000256" key="12">
    <source>
        <dbReference type="ARBA" id="ARBA00023180"/>
    </source>
</evidence>
<dbReference type="GO" id="GO:0016324">
    <property type="term" value="C:apical plasma membrane"/>
    <property type="evidence" value="ECO:0007669"/>
    <property type="project" value="UniProtKB-SubCell"/>
</dbReference>
<name>A0A6L2Q173_COPFO</name>
<dbReference type="PANTHER" id="PTHR21325:SF31">
    <property type="entry name" value="GH22081P-RELATED"/>
    <property type="match status" value="1"/>
</dbReference>
<keyword evidence="45" id="KW-1185">Reference proteome</keyword>
<dbReference type="SUPFAM" id="SSF52266">
    <property type="entry name" value="SGNH hydrolase"/>
    <property type="match status" value="1"/>
</dbReference>
<evidence type="ECO:0000256" key="34">
    <source>
        <dbReference type="ARBA" id="ARBA00048613"/>
    </source>
</evidence>
<dbReference type="GO" id="GO:0004623">
    <property type="term" value="F:phospholipase A2 activity"/>
    <property type="evidence" value="ECO:0007669"/>
    <property type="project" value="UniProtKB-EC"/>
</dbReference>
<keyword evidence="9" id="KW-1133">Transmembrane helix</keyword>
<keyword evidence="7" id="KW-0677">Repeat</keyword>
<dbReference type="Pfam" id="PF00657">
    <property type="entry name" value="Lipase_GDSL"/>
    <property type="match status" value="1"/>
</dbReference>
<comment type="catalytic activity">
    <reaction evidence="34">
        <text>1-hexadecanoyl-2-(9Z-octadecenoyl)-sn-glycero-3-phosphoethanolamine + H2O = 1-hexadecanoyl-sn-glycero-3-phosphoethanolamine + (9Z)-octadecenoate + H(+)</text>
        <dbReference type="Rhea" id="RHEA:40911"/>
        <dbReference type="ChEBI" id="CHEBI:15377"/>
        <dbReference type="ChEBI" id="CHEBI:15378"/>
        <dbReference type="ChEBI" id="CHEBI:30823"/>
        <dbReference type="ChEBI" id="CHEBI:73004"/>
        <dbReference type="ChEBI" id="CHEBI:73007"/>
    </reaction>
    <physiologicalReaction direction="left-to-right" evidence="34">
        <dbReference type="Rhea" id="RHEA:40912"/>
    </physiologicalReaction>
</comment>
<dbReference type="Gene3D" id="3.40.50.1110">
    <property type="entry name" value="SGNH hydrolase"/>
    <property type="match status" value="1"/>
</dbReference>
<evidence type="ECO:0000256" key="36">
    <source>
        <dbReference type="ARBA" id="ARBA00048699"/>
    </source>
</evidence>
<evidence type="ECO:0000256" key="6">
    <source>
        <dbReference type="ARBA" id="ARBA00022729"/>
    </source>
</evidence>
<keyword evidence="4" id="KW-1003">Cell membrane</keyword>
<dbReference type="GO" id="GO:0006644">
    <property type="term" value="P:phospholipid metabolic process"/>
    <property type="evidence" value="ECO:0007669"/>
    <property type="project" value="TreeGrafter"/>
</dbReference>
<evidence type="ECO:0000256" key="31">
    <source>
        <dbReference type="ARBA" id="ARBA00048374"/>
    </source>
</evidence>
<comment type="catalytic activity">
    <reaction evidence="32">
        <text>1,2,3-tri-(9Z-octadecenoyl)-glycerol + H2O = di-(9Z)-octadecenoylglycerol + (9Z)-octadecenoate + H(+)</text>
        <dbReference type="Rhea" id="RHEA:38575"/>
        <dbReference type="ChEBI" id="CHEBI:15377"/>
        <dbReference type="ChEBI" id="CHEBI:15378"/>
        <dbReference type="ChEBI" id="CHEBI:30823"/>
        <dbReference type="ChEBI" id="CHEBI:53753"/>
        <dbReference type="ChEBI" id="CHEBI:75945"/>
    </reaction>
    <physiologicalReaction direction="left-to-right" evidence="32">
        <dbReference type="Rhea" id="RHEA:38576"/>
    </physiologicalReaction>
</comment>
<evidence type="ECO:0000256" key="16">
    <source>
        <dbReference type="ARBA" id="ARBA00029723"/>
    </source>
</evidence>
<comment type="catalytic activity">
    <reaction evidence="38">
        <text>1-O-hexadecyl-2-(9Z)-octadecenoyl-sn-glycero-3-phosphocholine + H2O = 1-O-hexadecyl-sn-glycero-3-phosphocholine + (9Z)-octadecenoate + H(+)</text>
        <dbReference type="Rhea" id="RHEA:40915"/>
        <dbReference type="ChEBI" id="CHEBI:15377"/>
        <dbReference type="ChEBI" id="CHEBI:15378"/>
        <dbReference type="ChEBI" id="CHEBI:30823"/>
        <dbReference type="ChEBI" id="CHEBI:34112"/>
        <dbReference type="ChEBI" id="CHEBI:64496"/>
    </reaction>
    <physiologicalReaction direction="left-to-right" evidence="38">
        <dbReference type="Rhea" id="RHEA:40916"/>
    </physiologicalReaction>
</comment>
<comment type="subcellular location">
    <subcellularLocation>
        <location evidence="1">Apical cell membrane</location>
        <topology evidence="1">Single-pass type I membrane protein</topology>
    </subcellularLocation>
</comment>
<evidence type="ECO:0000256" key="33">
    <source>
        <dbReference type="ARBA" id="ARBA00048454"/>
    </source>
</evidence>
<evidence type="ECO:0000256" key="4">
    <source>
        <dbReference type="ARBA" id="ARBA00022475"/>
    </source>
</evidence>
<evidence type="ECO:0000256" key="42">
    <source>
        <dbReference type="ARBA" id="ARBA00049461"/>
    </source>
</evidence>
<accession>A0A6L2Q173</accession>
<comment type="catalytic activity">
    <reaction evidence="28">
        <text>1,2-di-(9Z-octadecenoyl)-sn-glycero-3-phosphocholine + H2O = 1-(9Z-octadecenoyl)-sn-glycero-3-phosphocholine + (9Z)-octadecenoate + H(+)</text>
        <dbReference type="Rhea" id="RHEA:40923"/>
        <dbReference type="ChEBI" id="CHEBI:15377"/>
        <dbReference type="ChEBI" id="CHEBI:15378"/>
        <dbReference type="ChEBI" id="CHEBI:28610"/>
        <dbReference type="ChEBI" id="CHEBI:30823"/>
        <dbReference type="ChEBI" id="CHEBI:74669"/>
    </reaction>
    <physiologicalReaction direction="left-to-right" evidence="28">
        <dbReference type="Rhea" id="RHEA:40924"/>
    </physiologicalReaction>
</comment>
<evidence type="ECO:0000256" key="41">
    <source>
        <dbReference type="ARBA" id="ARBA00049372"/>
    </source>
</evidence>
<evidence type="ECO:0000256" key="1">
    <source>
        <dbReference type="ARBA" id="ARBA00004247"/>
    </source>
</evidence>
<comment type="catalytic activity">
    <reaction evidence="40">
        <text>1,2-dihexadecanoyl-sn-glycero-3-phosphocholine + 2 H2O = sn-glycerol 3-phosphocholine + 2 hexadecanoate + 2 H(+)</text>
        <dbReference type="Rhea" id="RHEA:40975"/>
        <dbReference type="ChEBI" id="CHEBI:7896"/>
        <dbReference type="ChEBI" id="CHEBI:15377"/>
        <dbReference type="ChEBI" id="CHEBI:15378"/>
        <dbReference type="ChEBI" id="CHEBI:16870"/>
        <dbReference type="ChEBI" id="CHEBI:72999"/>
    </reaction>
    <physiologicalReaction direction="left-to-right" evidence="40">
        <dbReference type="Rhea" id="RHEA:40976"/>
    </physiologicalReaction>
</comment>
<keyword evidence="12" id="KW-0325">Glycoprotein</keyword>
<evidence type="ECO:0000256" key="30">
    <source>
        <dbReference type="ARBA" id="ARBA00048362"/>
    </source>
</evidence>
<dbReference type="AlphaFoldDB" id="A0A6L2Q173"/>
<comment type="catalytic activity">
    <reaction evidence="39">
        <text>1-hexadecanoyl-2-(9Z)-octadecenoyl-3-octadecanoyl-sn-glycerol + H2O = 1-hexadecanoyl-3-octadecanoyl-sn-glycerol + (9Z)-octadecenoate + H(+)</text>
        <dbReference type="Rhea" id="RHEA:41103"/>
        <dbReference type="ChEBI" id="CHEBI:15377"/>
        <dbReference type="ChEBI" id="CHEBI:15378"/>
        <dbReference type="ChEBI" id="CHEBI:30823"/>
        <dbReference type="ChEBI" id="CHEBI:77623"/>
        <dbReference type="ChEBI" id="CHEBI:77624"/>
    </reaction>
    <physiologicalReaction direction="left-to-right" evidence="39">
        <dbReference type="Rhea" id="RHEA:41104"/>
    </physiologicalReaction>
</comment>
<evidence type="ECO:0000256" key="19">
    <source>
        <dbReference type="ARBA" id="ARBA00033022"/>
    </source>
</evidence>
<evidence type="ECO:0000256" key="22">
    <source>
        <dbReference type="ARBA" id="ARBA00047363"/>
    </source>
</evidence>
<feature type="region of interest" description="Disordered" evidence="43">
    <location>
        <begin position="43"/>
        <end position="75"/>
    </location>
</feature>
<evidence type="ECO:0000313" key="44">
    <source>
        <dbReference type="EMBL" id="GFG38526.1"/>
    </source>
</evidence>
<evidence type="ECO:0000256" key="21">
    <source>
        <dbReference type="ARBA" id="ARBA00047324"/>
    </source>
</evidence>
<dbReference type="GO" id="GO:0004622">
    <property type="term" value="F:phosphatidylcholine lysophospholipase activity"/>
    <property type="evidence" value="ECO:0007669"/>
    <property type="project" value="UniProtKB-EC"/>
</dbReference>
<evidence type="ECO:0000256" key="25">
    <source>
        <dbReference type="ARBA" id="ARBA00048011"/>
    </source>
</evidence>
<comment type="catalytic activity">
    <reaction evidence="41">
        <text>1,3-di-(9Z-octadecenoyl)-glycerol + H2O = 1-(9Z-octadecenoyl)-glycerol + (9Z)-octadecenoate + H(+)</text>
        <dbReference type="Rhea" id="RHEA:39939"/>
        <dbReference type="ChEBI" id="CHEBI:15377"/>
        <dbReference type="ChEBI" id="CHEBI:15378"/>
        <dbReference type="ChEBI" id="CHEBI:30823"/>
        <dbReference type="ChEBI" id="CHEBI:75342"/>
        <dbReference type="ChEBI" id="CHEBI:75735"/>
    </reaction>
    <physiologicalReaction direction="left-to-right" evidence="41">
        <dbReference type="Rhea" id="RHEA:39940"/>
    </physiologicalReaction>
</comment>
<evidence type="ECO:0000256" key="15">
    <source>
        <dbReference type="ARBA" id="ARBA00023422"/>
    </source>
</evidence>
<comment type="catalytic activity">
    <reaction evidence="24">
        <text>1-hexadecanoyl-2-(9Z)-octadecenoyl-3-octadecanoyl-sn-glycerol + H2O = 1-hexadecanoyl-2-(9Z-octadecenoyl)-sn-glycerol + octadecanoate + H(+)</text>
        <dbReference type="Rhea" id="RHEA:41111"/>
        <dbReference type="ChEBI" id="CHEBI:15377"/>
        <dbReference type="ChEBI" id="CHEBI:15378"/>
        <dbReference type="ChEBI" id="CHEBI:25629"/>
        <dbReference type="ChEBI" id="CHEBI:75466"/>
        <dbReference type="ChEBI" id="CHEBI:77623"/>
    </reaction>
    <physiologicalReaction direction="left-to-right" evidence="24">
        <dbReference type="Rhea" id="RHEA:41112"/>
    </physiologicalReaction>
</comment>
<proteinExistence type="inferred from homology"/>
<comment type="catalytic activity">
    <reaction evidence="23">
        <text>1-(9Z-octadecenoyl)-glycerol + H2O = glycerol + (9Z)-octadecenoate + H(+)</text>
        <dbReference type="Rhea" id="RHEA:38487"/>
        <dbReference type="ChEBI" id="CHEBI:15377"/>
        <dbReference type="ChEBI" id="CHEBI:15378"/>
        <dbReference type="ChEBI" id="CHEBI:17754"/>
        <dbReference type="ChEBI" id="CHEBI:30823"/>
        <dbReference type="ChEBI" id="CHEBI:75342"/>
    </reaction>
    <physiologicalReaction direction="left-to-right" evidence="23">
        <dbReference type="Rhea" id="RHEA:38488"/>
    </physiologicalReaction>
</comment>
<dbReference type="InterPro" id="IPR038885">
    <property type="entry name" value="PLB1"/>
</dbReference>
<dbReference type="CDD" id="cd01824">
    <property type="entry name" value="Phospholipase_B_like"/>
    <property type="match status" value="1"/>
</dbReference>
<organism evidence="44 45">
    <name type="scientific">Coptotermes formosanus</name>
    <name type="common">Formosan subterranean termite</name>
    <dbReference type="NCBI Taxonomy" id="36987"/>
    <lineage>
        <taxon>Eukaryota</taxon>
        <taxon>Metazoa</taxon>
        <taxon>Ecdysozoa</taxon>
        <taxon>Arthropoda</taxon>
        <taxon>Hexapoda</taxon>
        <taxon>Insecta</taxon>
        <taxon>Pterygota</taxon>
        <taxon>Neoptera</taxon>
        <taxon>Polyneoptera</taxon>
        <taxon>Dictyoptera</taxon>
        <taxon>Blattodea</taxon>
        <taxon>Blattoidea</taxon>
        <taxon>Termitoidae</taxon>
        <taxon>Rhinotermitidae</taxon>
        <taxon>Coptotermes</taxon>
    </lineage>
</organism>
<keyword evidence="8" id="KW-0378">Hydrolase</keyword>
<evidence type="ECO:0000256" key="14">
    <source>
        <dbReference type="ARBA" id="ARBA00023408"/>
    </source>
</evidence>
<dbReference type="PANTHER" id="PTHR21325">
    <property type="entry name" value="PHOSPHOLIPASE B, PLB1"/>
    <property type="match status" value="1"/>
</dbReference>
<evidence type="ECO:0000256" key="38">
    <source>
        <dbReference type="ARBA" id="ARBA00048872"/>
    </source>
</evidence>
<comment type="catalytic activity">
    <reaction evidence="15">
        <text>a 1,2-diacyl-sn-glycero-3-phosphocholine + H2O = a 1-acyl-sn-glycero-3-phosphocholine + a fatty acid + H(+)</text>
        <dbReference type="Rhea" id="RHEA:15801"/>
        <dbReference type="ChEBI" id="CHEBI:15377"/>
        <dbReference type="ChEBI" id="CHEBI:15378"/>
        <dbReference type="ChEBI" id="CHEBI:28868"/>
        <dbReference type="ChEBI" id="CHEBI:57643"/>
        <dbReference type="ChEBI" id="CHEBI:58168"/>
        <dbReference type="EC" id="3.1.1.4"/>
    </reaction>
    <physiologicalReaction direction="left-to-right" evidence="15">
        <dbReference type="Rhea" id="RHEA:15802"/>
    </physiologicalReaction>
</comment>
<comment type="catalytic activity">
    <reaction evidence="42">
        <text>2-(9Z-octadecenoyl)-glycerol + H2O = glycerol + (9Z)-octadecenoate + H(+)</text>
        <dbReference type="Rhea" id="RHEA:38491"/>
        <dbReference type="ChEBI" id="CHEBI:15377"/>
        <dbReference type="ChEBI" id="CHEBI:15378"/>
        <dbReference type="ChEBI" id="CHEBI:17754"/>
        <dbReference type="ChEBI" id="CHEBI:30823"/>
        <dbReference type="ChEBI" id="CHEBI:73990"/>
    </reaction>
    <physiologicalReaction direction="left-to-right" evidence="42">
        <dbReference type="Rhea" id="RHEA:38492"/>
    </physiologicalReaction>
</comment>
<keyword evidence="10" id="KW-0443">Lipid metabolism</keyword>
<evidence type="ECO:0000256" key="43">
    <source>
        <dbReference type="SAM" id="MobiDB-lite"/>
    </source>
</evidence>
<evidence type="ECO:0000256" key="17">
    <source>
        <dbReference type="ARBA" id="ARBA00031182"/>
    </source>
</evidence>
<evidence type="ECO:0000256" key="18">
    <source>
        <dbReference type="ARBA" id="ARBA00031485"/>
    </source>
</evidence>
<evidence type="ECO:0000256" key="39">
    <source>
        <dbReference type="ARBA" id="ARBA00048939"/>
    </source>
</evidence>
<comment type="catalytic activity">
    <reaction evidence="14">
        <text>1-hexadecanoyl-2-(9Z,12Z-octadecadienoyl)-sn-glycero-3-phosphocholine + H2O = (9Z,12Z)-octadecadienoate + 1-hexadecanoyl-sn-glycero-3-phosphocholine + H(+)</text>
        <dbReference type="Rhea" id="RHEA:40811"/>
        <dbReference type="ChEBI" id="CHEBI:15377"/>
        <dbReference type="ChEBI" id="CHEBI:15378"/>
        <dbReference type="ChEBI" id="CHEBI:30245"/>
        <dbReference type="ChEBI" id="CHEBI:72998"/>
        <dbReference type="ChEBI" id="CHEBI:73002"/>
    </reaction>
    <physiologicalReaction direction="left-to-right" evidence="14">
        <dbReference type="Rhea" id="RHEA:40812"/>
    </physiologicalReaction>
</comment>
<evidence type="ECO:0000256" key="37">
    <source>
        <dbReference type="ARBA" id="ARBA00048869"/>
    </source>
</evidence>
<evidence type="ECO:0000256" key="32">
    <source>
        <dbReference type="ARBA" id="ARBA00048386"/>
    </source>
</evidence>
<comment type="catalytic activity">
    <reaction evidence="35">
        <text>1-hexadecanoyl-sn-glycero-3-phosphocholine + H2O = sn-glycerol 3-phosphocholine + hexadecanoate + H(+)</text>
        <dbReference type="Rhea" id="RHEA:40435"/>
        <dbReference type="ChEBI" id="CHEBI:7896"/>
        <dbReference type="ChEBI" id="CHEBI:15377"/>
        <dbReference type="ChEBI" id="CHEBI:15378"/>
        <dbReference type="ChEBI" id="CHEBI:16870"/>
        <dbReference type="ChEBI" id="CHEBI:72998"/>
    </reaction>
    <physiologicalReaction direction="left-to-right" evidence="35">
        <dbReference type="Rhea" id="RHEA:40436"/>
    </physiologicalReaction>
</comment>
<comment type="catalytic activity">
    <reaction evidence="21">
        <text>1-hexadecanoyl-2-(9Z)-octadecenoyl-3-octadecanoyl-sn-glycerol + H2O = 2-(9Z-octadecenoyl)-3-octadecanoyl-sn-glycerol + hexadecanoate + H(+)</text>
        <dbReference type="Rhea" id="RHEA:41107"/>
        <dbReference type="ChEBI" id="CHEBI:7896"/>
        <dbReference type="ChEBI" id="CHEBI:15377"/>
        <dbReference type="ChEBI" id="CHEBI:15378"/>
        <dbReference type="ChEBI" id="CHEBI:75558"/>
        <dbReference type="ChEBI" id="CHEBI:77623"/>
    </reaction>
    <physiologicalReaction direction="left-to-right" evidence="21">
        <dbReference type="Rhea" id="RHEA:41108"/>
    </physiologicalReaction>
</comment>
<dbReference type="GO" id="GO:0004806">
    <property type="term" value="F:triacylglycerol lipase activity"/>
    <property type="evidence" value="ECO:0007669"/>
    <property type="project" value="UniProtKB-EC"/>
</dbReference>
<comment type="catalytic activity">
    <reaction evidence="22">
        <text>1,3-dihexadecanoyl-2-(9Z-octadecenoyl)glycerol + H2O = 1-hexadecanoyl-2-(9Z-octadecenoyl)-glycerol + hexadecanoate + H(+)</text>
        <dbReference type="Rhea" id="RHEA:40979"/>
        <dbReference type="ChEBI" id="CHEBI:7896"/>
        <dbReference type="ChEBI" id="CHEBI:15377"/>
        <dbReference type="ChEBI" id="CHEBI:15378"/>
        <dbReference type="ChEBI" id="CHEBI:75585"/>
        <dbReference type="ChEBI" id="CHEBI:75688"/>
    </reaction>
    <physiologicalReaction direction="left-to-right" evidence="22">
        <dbReference type="Rhea" id="RHEA:40980"/>
    </physiologicalReaction>
</comment>
<keyword evidence="11" id="KW-0472">Membrane</keyword>
<dbReference type="OrthoDB" id="10265800at2759"/>
<evidence type="ECO:0000256" key="24">
    <source>
        <dbReference type="ARBA" id="ARBA00047459"/>
    </source>
</evidence>
<evidence type="ECO:0000256" key="7">
    <source>
        <dbReference type="ARBA" id="ARBA00022737"/>
    </source>
</evidence>
<evidence type="ECO:0000256" key="9">
    <source>
        <dbReference type="ARBA" id="ARBA00022989"/>
    </source>
</evidence>
<evidence type="ECO:0000256" key="3">
    <source>
        <dbReference type="ARBA" id="ARBA00015133"/>
    </source>
</evidence>
<comment type="catalytic activity">
    <reaction evidence="30">
        <text>1-hexadecanoyl-2-(9Z,12Z-octadecadienoyl)-sn-glycero-3-phosphocholine + H2O = 2-(9Z,12Z-octadecadienoyl)-sn-glycero-3-phosphocholine + hexadecanoate + H(+)</text>
        <dbReference type="Rhea" id="RHEA:40971"/>
        <dbReference type="ChEBI" id="CHEBI:7896"/>
        <dbReference type="ChEBI" id="CHEBI:15377"/>
        <dbReference type="ChEBI" id="CHEBI:15378"/>
        <dbReference type="ChEBI" id="CHEBI:73002"/>
        <dbReference type="ChEBI" id="CHEBI:76084"/>
    </reaction>
    <physiologicalReaction direction="left-to-right" evidence="30">
        <dbReference type="Rhea" id="RHEA:40972"/>
    </physiologicalReaction>
</comment>
<sequence>MQQSAAREFMISPQIDEAYEQFKTTIVSSITAAVPITRKGAKFQEPIPEETPFPCDTSPGSPGAPSPTRPTSVHKLRPGDINVVGAMGDSITAASGAASVNLLQGLIENRGLSFAIGGEATWRKYLTLPNILKEFNPKLVGFSVGDSLGFMKDAKFNVAEPIAMNKDMMFQAQLLTRRMKADKNVDFCNDWKLVTILVGHNDFCSEICYVNRATVTGNIRAQLEAALNYLQDNMPRVLINLLLPLDVTIYKSFATAIPACQIYYRFACSCFFGPSGGHHHQELHEIIKKTQQIYFKIVKNDRYAEKDEFAVVLQPFLYNATFRYKTVSHKNVTDLSEFAADCFHPSQKGHALMANSLWNSMLEPVGKKTFNTAPGVLERFLCPTADQPYIFTAKNSH</sequence>
<comment type="catalytic activity">
    <reaction evidence="37">
        <text>1,3-dihexadecanoyl-2-(9Z-octadecenoyl)glycerol + H2O = 1,3-dihexadecanoylglycerol + (9Z)-octadecenoate + H(+)</text>
        <dbReference type="Rhea" id="RHEA:40983"/>
        <dbReference type="ChEBI" id="CHEBI:15377"/>
        <dbReference type="ChEBI" id="CHEBI:15378"/>
        <dbReference type="ChEBI" id="CHEBI:30823"/>
        <dbReference type="ChEBI" id="CHEBI:75688"/>
        <dbReference type="ChEBI" id="CHEBI:77619"/>
    </reaction>
    <physiologicalReaction direction="left-to-right" evidence="37">
        <dbReference type="Rhea" id="RHEA:40984"/>
    </physiologicalReaction>
</comment>
<evidence type="ECO:0000256" key="10">
    <source>
        <dbReference type="ARBA" id="ARBA00023098"/>
    </source>
</evidence>
<evidence type="ECO:0000256" key="35">
    <source>
        <dbReference type="ARBA" id="ARBA00048656"/>
    </source>
</evidence>
<evidence type="ECO:0000256" key="8">
    <source>
        <dbReference type="ARBA" id="ARBA00022801"/>
    </source>
</evidence>
<evidence type="ECO:0000256" key="5">
    <source>
        <dbReference type="ARBA" id="ARBA00022692"/>
    </source>
</evidence>
<dbReference type="InterPro" id="IPR035547">
    <property type="entry name" value="Phospholipase_B"/>
</dbReference>
<evidence type="ECO:0000256" key="40">
    <source>
        <dbReference type="ARBA" id="ARBA00049363"/>
    </source>
</evidence>
<gene>
    <name evidence="44" type="ORF">Cfor_01196</name>
</gene>
<comment type="caution">
    <text evidence="44">The sequence shown here is derived from an EMBL/GenBank/DDBJ whole genome shotgun (WGS) entry which is preliminary data.</text>
</comment>
<dbReference type="InParanoid" id="A0A6L2Q173"/>
<evidence type="ECO:0000256" key="13">
    <source>
        <dbReference type="ARBA" id="ARBA00023369"/>
    </source>
</evidence>
<evidence type="ECO:0000256" key="29">
    <source>
        <dbReference type="ARBA" id="ARBA00048227"/>
    </source>
</evidence>
<keyword evidence="6" id="KW-0732">Signal</keyword>
<dbReference type="EMBL" id="BLKM01012993">
    <property type="protein sequence ID" value="GFG38526.1"/>
    <property type="molecule type" value="Genomic_DNA"/>
</dbReference>
<dbReference type="InterPro" id="IPR001087">
    <property type="entry name" value="GDSL"/>
</dbReference>
<evidence type="ECO:0000313" key="45">
    <source>
        <dbReference type="Proteomes" id="UP000502823"/>
    </source>
</evidence>
<reference evidence="45" key="1">
    <citation type="submission" date="2020-01" db="EMBL/GenBank/DDBJ databases">
        <title>Draft genome sequence of the Termite Coptotermes fromosanus.</title>
        <authorList>
            <person name="Itakura S."/>
            <person name="Yosikawa Y."/>
            <person name="Umezawa K."/>
        </authorList>
    </citation>
    <scope>NUCLEOTIDE SEQUENCE [LARGE SCALE GENOMIC DNA]</scope>
</reference>
<keyword evidence="5" id="KW-0812">Transmembrane</keyword>
<evidence type="ECO:0000256" key="27">
    <source>
        <dbReference type="ARBA" id="ARBA00048049"/>
    </source>
</evidence>
<comment type="catalytic activity">
    <reaction evidence="26">
        <text>1-hexadecanoyl-2-(9Z-octadecenoyl)-sn-glycero-3-phospho-(1'-sn-glycerol) + H2O = 1-hexadecanoyl-sn-glycero-3-phospho-(1'-sn-glycerol) + (9Z)-octadecenoate + H(+)</text>
        <dbReference type="Rhea" id="RHEA:40919"/>
        <dbReference type="ChEBI" id="CHEBI:15377"/>
        <dbReference type="ChEBI" id="CHEBI:15378"/>
        <dbReference type="ChEBI" id="CHEBI:30823"/>
        <dbReference type="ChEBI" id="CHEBI:72841"/>
        <dbReference type="ChEBI" id="CHEBI:75158"/>
    </reaction>
    <physiologicalReaction direction="left-to-right" evidence="26">
        <dbReference type="Rhea" id="RHEA:40920"/>
    </physiologicalReaction>
</comment>
<comment type="function">
    <text evidence="20">Calcium-independent membrane-associated phospholipase that catalyzes complete diacylation of phospholipids by hydrolyzing both sn-1 and sn-2 fatty acyl chains attached to the glycerol backbone (phospholipase B activity). Has dual phospholipase and lysophospholipase activities toward diacylphospholipids. Preferentially cleaves sn-2 ester bonds over sn-1 bonds. Acts as a lipase toward glycerolipid substrates. Hydrolyzes fatty acyl chains of diacylglycerols with preference for the sn-2 position and of triacylglycerols with not positional selectivity. May also hydrolyze long chain retinyl esters such as retinyl palmitate. May contribute to digestion of dietary phospholipids, glycerolipids and retinoids, facilitating lipid absorption at the brush border.</text>
</comment>
<comment type="catalytic activity">
    <reaction evidence="31">
        <text>1-octadecanoyl-2-(9Z,12Z)-octadecadienoyl-sn-glycerol + H2O = 1-octadecanoyl-sn-glycerol + (9Z,12Z)-octadecadienoate + H(+)</text>
        <dbReference type="Rhea" id="RHEA:40927"/>
        <dbReference type="ChEBI" id="CHEBI:15377"/>
        <dbReference type="ChEBI" id="CHEBI:15378"/>
        <dbReference type="ChEBI" id="CHEBI:30245"/>
        <dbReference type="ChEBI" id="CHEBI:75550"/>
        <dbReference type="ChEBI" id="CHEBI:77097"/>
    </reaction>
    <physiologicalReaction direction="left-to-right" evidence="31">
        <dbReference type="Rhea" id="RHEA:40928"/>
    </physiologicalReaction>
</comment>
<comment type="catalytic activity">
    <reaction evidence="25">
        <text>2,3-di-(9Z)-octadecenoyl-sn-glycerol + H2O = 3-(9Z-octadecenoyl)-sn-glycerol + (9Z)-octadecenoate + H(+)</text>
        <dbReference type="Rhea" id="RHEA:42604"/>
        <dbReference type="ChEBI" id="CHEBI:15377"/>
        <dbReference type="ChEBI" id="CHEBI:15378"/>
        <dbReference type="ChEBI" id="CHEBI:30823"/>
        <dbReference type="ChEBI" id="CHEBI:75824"/>
        <dbReference type="ChEBI" id="CHEBI:75938"/>
    </reaction>
    <physiologicalReaction direction="left-to-right" evidence="25">
        <dbReference type="Rhea" id="RHEA:42605"/>
    </physiologicalReaction>
</comment>
<evidence type="ECO:0000256" key="26">
    <source>
        <dbReference type="ARBA" id="ARBA00048015"/>
    </source>
</evidence>
<comment type="catalytic activity">
    <reaction evidence="27">
        <text>a 1-O-alkyl-2-acyl-sn-glycero-3-phosphocholine + H2O = a 1-O-alkyl-sn-glycero-3-phosphocholine + a fatty acid + H(+)</text>
        <dbReference type="Rhea" id="RHEA:36231"/>
        <dbReference type="ChEBI" id="CHEBI:15377"/>
        <dbReference type="ChEBI" id="CHEBI:15378"/>
        <dbReference type="ChEBI" id="CHEBI:28868"/>
        <dbReference type="ChEBI" id="CHEBI:30909"/>
        <dbReference type="ChEBI" id="CHEBI:36702"/>
        <dbReference type="EC" id="3.1.1.4"/>
    </reaction>
    <physiologicalReaction direction="left-to-right" evidence="27">
        <dbReference type="Rhea" id="RHEA:36232"/>
    </physiologicalReaction>
</comment>
<dbReference type="Proteomes" id="UP000502823">
    <property type="component" value="Unassembled WGS sequence"/>
</dbReference>
<comment type="catalytic activity">
    <reaction evidence="13">
        <text>a triacylglycerol + H2O = a diacylglycerol + a fatty acid + H(+)</text>
        <dbReference type="Rhea" id="RHEA:12044"/>
        <dbReference type="ChEBI" id="CHEBI:15377"/>
        <dbReference type="ChEBI" id="CHEBI:15378"/>
        <dbReference type="ChEBI" id="CHEBI:17855"/>
        <dbReference type="ChEBI" id="CHEBI:18035"/>
        <dbReference type="ChEBI" id="CHEBI:28868"/>
        <dbReference type="EC" id="3.1.1.3"/>
    </reaction>
    <physiologicalReaction direction="left-to-right" evidence="13">
        <dbReference type="Rhea" id="RHEA:12045"/>
    </physiologicalReaction>
</comment>
<evidence type="ECO:0000256" key="23">
    <source>
        <dbReference type="ARBA" id="ARBA00047438"/>
    </source>
</evidence>
<dbReference type="InterPro" id="IPR036514">
    <property type="entry name" value="SGNH_hydro_sf"/>
</dbReference>
<evidence type="ECO:0000256" key="28">
    <source>
        <dbReference type="ARBA" id="ARBA00048058"/>
    </source>
</evidence>
<dbReference type="FunFam" id="3.40.50.1110:FF:000005">
    <property type="entry name" value="Phospholipase B1"/>
    <property type="match status" value="1"/>
</dbReference>